<evidence type="ECO:0000256" key="1">
    <source>
        <dbReference type="SAM" id="SignalP"/>
    </source>
</evidence>
<keyword evidence="4" id="KW-1185">Reference proteome</keyword>
<sequence length="204" mass="23264">MKPLMLGCCAIILVFPTWVSAVTHTDNHYAANKSNGYVAYMSEPETLVIELGTSTSKREVHLPRVQQASEFSWSNDNRYLTFTTHNQHLWLYDTQLATLRLIESMPSTASKSKYSPQWSNAGNWLLFISHNQTETRPRVYSPLRKHSYALPISADDFTHIAWANHKNEITLLDFVGKRERLASFKLFGITLTATDARSLMALKN</sequence>
<dbReference type="Gene3D" id="2.120.10.30">
    <property type="entry name" value="TolB, C-terminal domain"/>
    <property type="match status" value="1"/>
</dbReference>
<evidence type="ECO:0000313" key="2">
    <source>
        <dbReference type="EMBL" id="AMJ75307.1"/>
    </source>
</evidence>
<evidence type="ECO:0000313" key="5">
    <source>
        <dbReference type="Proteomes" id="UP001170717"/>
    </source>
</evidence>
<dbReference type="KEGG" id="asq:AVL57_15835"/>
<organism evidence="3 5">
    <name type="scientific">Alteromonas stellipolaris</name>
    <dbReference type="NCBI Taxonomy" id="233316"/>
    <lineage>
        <taxon>Bacteria</taxon>
        <taxon>Pseudomonadati</taxon>
        <taxon>Pseudomonadota</taxon>
        <taxon>Gammaproteobacteria</taxon>
        <taxon>Alteromonadales</taxon>
        <taxon>Alteromonadaceae</taxon>
        <taxon>Alteromonas/Salinimonas group</taxon>
        <taxon>Alteromonas</taxon>
    </lineage>
</organism>
<keyword evidence="1" id="KW-0732">Signal</keyword>
<dbReference type="InterPro" id="IPR011042">
    <property type="entry name" value="6-blade_b-propeller_TolB-like"/>
</dbReference>
<gene>
    <name evidence="2" type="ORF">AVL57_15835</name>
    <name evidence="3" type="ORF">Q4527_17430</name>
</gene>
<dbReference type="Proteomes" id="UP000056750">
    <property type="component" value="Chromosome"/>
</dbReference>
<dbReference type="AlphaFoldDB" id="A0AAW7Z6T2"/>
<dbReference type="RefSeq" id="WP_057790137.1">
    <property type="nucleotide sequence ID" value="NZ_CAXIBE010000017.1"/>
</dbReference>
<proteinExistence type="predicted"/>
<reference evidence="3" key="2">
    <citation type="submission" date="2023-07" db="EMBL/GenBank/DDBJ databases">
        <title>Genome content predicts the carbon catabolic preferences of heterotrophic bacteria.</title>
        <authorList>
            <person name="Gralka M."/>
        </authorList>
    </citation>
    <scope>NUCLEOTIDE SEQUENCE</scope>
    <source>
        <strain evidence="3">F2M12</strain>
    </source>
</reference>
<protein>
    <submittedName>
        <fullName evidence="3">Uncharacterized protein</fullName>
    </submittedName>
</protein>
<evidence type="ECO:0000313" key="4">
    <source>
        <dbReference type="Proteomes" id="UP000056750"/>
    </source>
</evidence>
<dbReference type="EMBL" id="CP013926">
    <property type="protein sequence ID" value="AMJ75307.1"/>
    <property type="molecule type" value="Genomic_DNA"/>
</dbReference>
<dbReference type="Proteomes" id="UP001170717">
    <property type="component" value="Unassembled WGS sequence"/>
</dbReference>
<accession>A0AAW7Z6T2</accession>
<feature type="chain" id="PRO_5043992661" evidence="1">
    <location>
        <begin position="22"/>
        <end position="204"/>
    </location>
</feature>
<dbReference type="GeneID" id="83259185"/>
<dbReference type="EMBL" id="JAUOQI010000016">
    <property type="protein sequence ID" value="MDO6579189.1"/>
    <property type="molecule type" value="Genomic_DNA"/>
</dbReference>
<reference evidence="2 4" key="1">
    <citation type="submission" date="2015-12" db="EMBL/GenBank/DDBJ databases">
        <title>Intraspecies pangenome expansion in the marine bacterium Alteromonas.</title>
        <authorList>
            <person name="Lopez-Perez M."/>
            <person name="Rodriguez-Valera F."/>
        </authorList>
    </citation>
    <scope>NUCLEOTIDE SEQUENCE [LARGE SCALE GENOMIC DNA]</scope>
    <source>
        <strain evidence="2 4">LMG 21861</strain>
    </source>
</reference>
<evidence type="ECO:0000313" key="3">
    <source>
        <dbReference type="EMBL" id="MDO6579189.1"/>
    </source>
</evidence>
<feature type="signal peptide" evidence="1">
    <location>
        <begin position="1"/>
        <end position="21"/>
    </location>
</feature>
<name>A0AAW7Z6T2_9ALTE</name>
<dbReference type="SUPFAM" id="SSF82171">
    <property type="entry name" value="DPP6 N-terminal domain-like"/>
    <property type="match status" value="1"/>
</dbReference>